<dbReference type="Pfam" id="PF01753">
    <property type="entry name" value="zf-MYND"/>
    <property type="match status" value="1"/>
</dbReference>
<sequence length="539" mass="61411">MPQSDDLLYFAVRTRETSHVPVNVEINGCIVPTPHPATIAIFIDSLSNPERPTRCSLFYAGIERQLTSFRENTENLRRVHPEVFEAAVRFVSHPRGIQDILSMTSSAYICDCPDDDDWWVHDTAGHYPTKPSEAGAQLFDSICAVIHRGLIDESIVGLTMPWPTIEKLVRQSDKSGKNTARAIWPSKYTDVFGENPQNIIQMLWNLLNLFPDAIHPLFLLHTLTKLSRSTVMAALANVPGWAVQLLEHANKTLDANHQLRGYRGKFDILLDLLEETTNEFSYGGSNLNLFHAWRRDNQEIDRDVVLFASRALCLDVFKDKQNEHTRRLVTIGSFFYETRESMNIIAGYTLIDNKWPPLSPRIDTSPTYNPFARYHDDPGQVKLEACKRIHLAVISNQCASPDCLASTDTLGRKLQACGGCHIVRYCSQGCQHAAWKHSDIPHKAVCRLYSTITKKLGIDWKRCTYPDQQDILKKTLSSMTEKEARDAIDHEKNFMTWRSLLRSSPSKTLDANEFRKFTHRMYSTMEMVEQQRARSAAGK</sequence>
<dbReference type="InterPro" id="IPR002893">
    <property type="entry name" value="Znf_MYND"/>
</dbReference>
<evidence type="ECO:0000256" key="3">
    <source>
        <dbReference type="ARBA" id="ARBA00022833"/>
    </source>
</evidence>
<dbReference type="Proteomes" id="UP000054007">
    <property type="component" value="Unassembled WGS sequence"/>
</dbReference>
<keyword evidence="3" id="KW-0862">Zinc</keyword>
<gene>
    <name evidence="6" type="ORF">CYLTODRAFT_493533</name>
</gene>
<dbReference type="OrthoDB" id="2995412at2759"/>
<keyword evidence="2 4" id="KW-0863">Zinc-finger</keyword>
<dbReference type="STRING" id="1314674.A0A0D7B307"/>
<dbReference type="AlphaFoldDB" id="A0A0D7B307"/>
<dbReference type="GO" id="GO:0008270">
    <property type="term" value="F:zinc ion binding"/>
    <property type="evidence" value="ECO:0007669"/>
    <property type="project" value="UniProtKB-KW"/>
</dbReference>
<evidence type="ECO:0000256" key="4">
    <source>
        <dbReference type="PROSITE-ProRule" id="PRU00134"/>
    </source>
</evidence>
<evidence type="ECO:0000256" key="2">
    <source>
        <dbReference type="ARBA" id="ARBA00022771"/>
    </source>
</evidence>
<reference evidence="6 7" key="1">
    <citation type="journal article" date="2015" name="Fungal Genet. Biol.">
        <title>Evolution of novel wood decay mechanisms in Agaricales revealed by the genome sequences of Fistulina hepatica and Cylindrobasidium torrendii.</title>
        <authorList>
            <person name="Floudas D."/>
            <person name="Held B.W."/>
            <person name="Riley R."/>
            <person name="Nagy L.G."/>
            <person name="Koehler G."/>
            <person name="Ransdell A.S."/>
            <person name="Younus H."/>
            <person name="Chow J."/>
            <person name="Chiniquy J."/>
            <person name="Lipzen A."/>
            <person name="Tritt A."/>
            <person name="Sun H."/>
            <person name="Haridas S."/>
            <person name="LaButti K."/>
            <person name="Ohm R.A."/>
            <person name="Kues U."/>
            <person name="Blanchette R.A."/>
            <person name="Grigoriev I.V."/>
            <person name="Minto R.E."/>
            <person name="Hibbett D.S."/>
        </authorList>
    </citation>
    <scope>NUCLEOTIDE SEQUENCE [LARGE SCALE GENOMIC DNA]</scope>
    <source>
        <strain evidence="6 7">FP15055 ss-10</strain>
    </source>
</reference>
<dbReference type="PROSITE" id="PS50865">
    <property type="entry name" value="ZF_MYND_2"/>
    <property type="match status" value="1"/>
</dbReference>
<feature type="domain" description="MYND-type" evidence="5">
    <location>
        <begin position="400"/>
        <end position="446"/>
    </location>
</feature>
<keyword evidence="1" id="KW-0479">Metal-binding</keyword>
<organism evidence="6 7">
    <name type="scientific">Cylindrobasidium torrendii FP15055 ss-10</name>
    <dbReference type="NCBI Taxonomy" id="1314674"/>
    <lineage>
        <taxon>Eukaryota</taxon>
        <taxon>Fungi</taxon>
        <taxon>Dikarya</taxon>
        <taxon>Basidiomycota</taxon>
        <taxon>Agaricomycotina</taxon>
        <taxon>Agaricomycetes</taxon>
        <taxon>Agaricomycetidae</taxon>
        <taxon>Agaricales</taxon>
        <taxon>Marasmiineae</taxon>
        <taxon>Physalacriaceae</taxon>
        <taxon>Cylindrobasidium</taxon>
    </lineage>
</organism>
<evidence type="ECO:0000256" key="1">
    <source>
        <dbReference type="ARBA" id="ARBA00022723"/>
    </source>
</evidence>
<dbReference type="EMBL" id="KN880664">
    <property type="protein sequence ID" value="KIY63911.1"/>
    <property type="molecule type" value="Genomic_DNA"/>
</dbReference>
<evidence type="ECO:0000259" key="5">
    <source>
        <dbReference type="PROSITE" id="PS50865"/>
    </source>
</evidence>
<accession>A0A0D7B307</accession>
<name>A0A0D7B307_9AGAR</name>
<protein>
    <recommendedName>
        <fullName evidence="5">MYND-type domain-containing protein</fullName>
    </recommendedName>
</protein>
<evidence type="ECO:0000313" key="7">
    <source>
        <dbReference type="Proteomes" id="UP000054007"/>
    </source>
</evidence>
<keyword evidence="7" id="KW-1185">Reference proteome</keyword>
<evidence type="ECO:0000313" key="6">
    <source>
        <dbReference type="EMBL" id="KIY63911.1"/>
    </source>
</evidence>
<dbReference type="SUPFAM" id="SSF144232">
    <property type="entry name" value="HIT/MYND zinc finger-like"/>
    <property type="match status" value="1"/>
</dbReference>
<proteinExistence type="predicted"/>
<dbReference type="Gene3D" id="6.10.140.2220">
    <property type="match status" value="1"/>
</dbReference>